<sequence length="301" mass="33102">MYLLSPVAAIFSYALEPIAPFTWFGLRISTLDVAAAFRLCLVLRQIREDLHRKHVKSHGTTLIEPRSFVRSASTALTVVFGGEALACPYLMVPPSFMVSGTVPIFYTVIQGIVDTVPAVPEMFFAMELPLSIFDGFSRAFLLCDLIPPMVTANSSSTISTSPWTLLVTSLVTANGGFFLTNLFSFMNPTPLALQTPPELQVYGWTTADLWCAPLVTGVYALLTHAQPFWAESHALLIEVLGMGVQGKSVEPLDSETARAFCAFLLACLFSGRTVKNFTNYFNRPMGIIKNKVMKEPKLKTQ</sequence>
<keyword evidence="2" id="KW-1185">Reference proteome</keyword>
<proteinExistence type="predicted"/>
<evidence type="ECO:0000313" key="1">
    <source>
        <dbReference type="EMBL" id="KAJ3738819.1"/>
    </source>
</evidence>
<organism evidence="1 2">
    <name type="scientific">Lentinula detonsa</name>
    <dbReference type="NCBI Taxonomy" id="2804962"/>
    <lineage>
        <taxon>Eukaryota</taxon>
        <taxon>Fungi</taxon>
        <taxon>Dikarya</taxon>
        <taxon>Basidiomycota</taxon>
        <taxon>Agaricomycotina</taxon>
        <taxon>Agaricomycetes</taxon>
        <taxon>Agaricomycetidae</taxon>
        <taxon>Agaricales</taxon>
        <taxon>Marasmiineae</taxon>
        <taxon>Omphalotaceae</taxon>
        <taxon>Lentinula</taxon>
    </lineage>
</organism>
<gene>
    <name evidence="1" type="ORF">DFH05DRAFT_737964</name>
</gene>
<evidence type="ECO:0000313" key="2">
    <source>
        <dbReference type="Proteomes" id="UP001142393"/>
    </source>
</evidence>
<name>A0A9W8NQP1_9AGAR</name>
<dbReference type="AlphaFoldDB" id="A0A9W8NQP1"/>
<protein>
    <submittedName>
        <fullName evidence="1">Uncharacterized protein</fullName>
    </submittedName>
</protein>
<comment type="caution">
    <text evidence="1">The sequence shown here is derived from an EMBL/GenBank/DDBJ whole genome shotgun (WGS) entry which is preliminary data.</text>
</comment>
<dbReference type="EMBL" id="JANVFU010000022">
    <property type="protein sequence ID" value="KAJ3738819.1"/>
    <property type="molecule type" value="Genomic_DNA"/>
</dbReference>
<accession>A0A9W8NQP1</accession>
<reference evidence="1 2" key="1">
    <citation type="journal article" date="2023" name="Proc. Natl. Acad. Sci. U.S.A.">
        <title>A global phylogenomic analysis of the shiitake genus Lentinula.</title>
        <authorList>
            <person name="Sierra-Patev S."/>
            <person name="Min B."/>
            <person name="Naranjo-Ortiz M."/>
            <person name="Looney B."/>
            <person name="Konkel Z."/>
            <person name="Slot J.C."/>
            <person name="Sakamoto Y."/>
            <person name="Steenwyk J.L."/>
            <person name="Rokas A."/>
            <person name="Carro J."/>
            <person name="Camarero S."/>
            <person name="Ferreira P."/>
            <person name="Molpeceres G."/>
            <person name="Ruiz-Duenas F.J."/>
            <person name="Serrano A."/>
            <person name="Henrissat B."/>
            <person name="Drula E."/>
            <person name="Hughes K.W."/>
            <person name="Mata J.L."/>
            <person name="Ishikawa N.K."/>
            <person name="Vargas-Isla R."/>
            <person name="Ushijima S."/>
            <person name="Smith C.A."/>
            <person name="Donoghue J."/>
            <person name="Ahrendt S."/>
            <person name="Andreopoulos W."/>
            <person name="He G."/>
            <person name="LaButti K."/>
            <person name="Lipzen A."/>
            <person name="Ng V."/>
            <person name="Riley R."/>
            <person name="Sandor L."/>
            <person name="Barry K."/>
            <person name="Martinez A.T."/>
            <person name="Xiao Y."/>
            <person name="Gibbons J.G."/>
            <person name="Terashima K."/>
            <person name="Grigoriev I.V."/>
            <person name="Hibbett D."/>
        </authorList>
    </citation>
    <scope>NUCLEOTIDE SEQUENCE [LARGE SCALE GENOMIC DNA]</scope>
    <source>
        <strain evidence="1 2">TFB7810</strain>
    </source>
</reference>
<dbReference type="Proteomes" id="UP001142393">
    <property type="component" value="Unassembled WGS sequence"/>
</dbReference>